<protein>
    <recommendedName>
        <fullName evidence="3">Ig-like domain-containing protein</fullName>
    </recommendedName>
</protein>
<name>A0ABN1II65_9GAMM</name>
<organism evidence="1 2">
    <name type="scientific">Dokdonella soli</name>
    <dbReference type="NCBI Taxonomy" id="529810"/>
    <lineage>
        <taxon>Bacteria</taxon>
        <taxon>Pseudomonadati</taxon>
        <taxon>Pseudomonadota</taxon>
        <taxon>Gammaproteobacteria</taxon>
        <taxon>Lysobacterales</taxon>
        <taxon>Rhodanobacteraceae</taxon>
        <taxon>Dokdonella</taxon>
    </lineage>
</organism>
<sequence length="427" mass="42555">MLSAAPLAGAQVTLNLTTTQNTNCTATTDTQGLQLVPGGTDLKATGVTLTGSGCGGASDFQAAIQVPGTAVAGTAFTVNWSAAAAATQCTYGGTNGMAGWPVGTNACQGAACNSPHTAQVTVPNAGTYSLNVTCTNTSGFATGSGTATAPQQPPQPASFALTAPATANVGTAFPVSWAVTGASACTGSASLNGSSANLPGWTDTTSPTSPRSVTPAVAGTYSLTLNCTNSVPGSAQSTAASVAVTGTGGSCLANRQTIANVCYQNYNAPAQCTQNVDITTLDSIFGHLAAGDTLVPMPWNQGYVTLGNWNTAQIIAAQFTVPASGLPSTQTGFFTHGETMKGVQGVDMSISTTCGDFAPGGICQNANVSGGQIGMAWKVPTAAGTAYCTVTPGQTYYLNIRATTPVQYAVGDCSNGICRASFNNNHN</sequence>
<dbReference type="Proteomes" id="UP001501523">
    <property type="component" value="Unassembled WGS sequence"/>
</dbReference>
<dbReference type="EMBL" id="BAAAEU010000007">
    <property type="protein sequence ID" value="GAA0714268.1"/>
    <property type="molecule type" value="Genomic_DNA"/>
</dbReference>
<gene>
    <name evidence="1" type="ORF">GCM10009105_18630</name>
</gene>
<evidence type="ECO:0008006" key="3">
    <source>
        <dbReference type="Google" id="ProtNLM"/>
    </source>
</evidence>
<accession>A0ABN1II65</accession>
<reference evidence="1 2" key="1">
    <citation type="journal article" date="2019" name="Int. J. Syst. Evol. Microbiol.">
        <title>The Global Catalogue of Microorganisms (GCM) 10K type strain sequencing project: providing services to taxonomists for standard genome sequencing and annotation.</title>
        <authorList>
            <consortium name="The Broad Institute Genomics Platform"/>
            <consortium name="The Broad Institute Genome Sequencing Center for Infectious Disease"/>
            <person name="Wu L."/>
            <person name="Ma J."/>
        </authorList>
    </citation>
    <scope>NUCLEOTIDE SEQUENCE [LARGE SCALE GENOMIC DNA]</scope>
    <source>
        <strain evidence="1 2">JCM 15421</strain>
    </source>
</reference>
<evidence type="ECO:0000313" key="2">
    <source>
        <dbReference type="Proteomes" id="UP001501523"/>
    </source>
</evidence>
<evidence type="ECO:0000313" key="1">
    <source>
        <dbReference type="EMBL" id="GAA0714268.1"/>
    </source>
</evidence>
<comment type="caution">
    <text evidence="1">The sequence shown here is derived from an EMBL/GenBank/DDBJ whole genome shotgun (WGS) entry which is preliminary data.</text>
</comment>
<keyword evidence="2" id="KW-1185">Reference proteome</keyword>
<proteinExistence type="predicted"/>